<sequence>MKLLVFLLSVFFSVSWADEFIENMIKKLDERGDKAWWWDERWWNDGYIEPPKNYQVEVNWVTVKNGEVEIPVMVARPREKGKFPGVLFLHGRRGLDELFQLHAKRLAARGFIVVAPDLYTGRFIEKFPIEHDPVVEEDANKVLDYALSREDIEPKKVCVYGLTRGGFYSLRLLVAKNRQVRDIACWVGYYPHLQDPNRPEPMQVYRYHEDIEKVTVPVMFFVGSEEQYQRLRPALMAIDYLKSHGREAYIVVYPGVGRGFDFRDGNRRRFADDLASKDAIVRAAKFMEKNLKVKESP</sequence>
<evidence type="ECO:0000256" key="1">
    <source>
        <dbReference type="SAM" id="SignalP"/>
    </source>
</evidence>
<dbReference type="PANTHER" id="PTHR46623">
    <property type="entry name" value="CARBOXYMETHYLENEBUTENOLIDASE-RELATED"/>
    <property type="match status" value="1"/>
</dbReference>
<dbReference type="EMBL" id="RCCJ01000001">
    <property type="protein sequence ID" value="RLJ70983.1"/>
    <property type="molecule type" value="Genomic_DNA"/>
</dbReference>
<dbReference type="AlphaFoldDB" id="A0A497XW31"/>
<dbReference type="PANTHER" id="PTHR46623:SF6">
    <property type="entry name" value="ALPHA_BETA-HYDROLASES SUPERFAMILY PROTEIN"/>
    <property type="match status" value="1"/>
</dbReference>
<dbReference type="OrthoDB" id="2556147at2"/>
<feature type="chain" id="PRO_5019717366" evidence="1">
    <location>
        <begin position="18"/>
        <end position="297"/>
    </location>
</feature>
<reference evidence="3 4" key="1">
    <citation type="submission" date="2018-10" db="EMBL/GenBank/DDBJ databases">
        <title>Genomic Encyclopedia of Archaeal and Bacterial Type Strains, Phase II (KMG-II): from individual species to whole genera.</title>
        <authorList>
            <person name="Goeker M."/>
        </authorList>
    </citation>
    <scope>NUCLEOTIDE SEQUENCE [LARGE SCALE GENOMIC DNA]</scope>
    <source>
        <strain evidence="3 4">DSM 16510</strain>
    </source>
</reference>
<feature type="domain" description="Dienelactone hydrolase" evidence="2">
    <location>
        <begin position="71"/>
        <end position="289"/>
    </location>
</feature>
<evidence type="ECO:0000259" key="2">
    <source>
        <dbReference type="Pfam" id="PF01738"/>
    </source>
</evidence>
<keyword evidence="4" id="KW-1185">Reference proteome</keyword>
<organism evidence="3 4">
    <name type="scientific">Hydrogenivirga caldilitoris</name>
    <dbReference type="NCBI Taxonomy" id="246264"/>
    <lineage>
        <taxon>Bacteria</taxon>
        <taxon>Pseudomonadati</taxon>
        <taxon>Aquificota</taxon>
        <taxon>Aquificia</taxon>
        <taxon>Aquificales</taxon>
        <taxon>Aquificaceae</taxon>
        <taxon>Hydrogenivirga</taxon>
    </lineage>
</organism>
<dbReference type="InterPro" id="IPR051049">
    <property type="entry name" value="Dienelactone_hydrolase-like"/>
</dbReference>
<name>A0A497XW31_9AQUI</name>
<dbReference type="InterPro" id="IPR002925">
    <property type="entry name" value="Dienelactn_hydro"/>
</dbReference>
<gene>
    <name evidence="3" type="ORF">BCF55_1272</name>
</gene>
<dbReference type="GO" id="GO:0016787">
    <property type="term" value="F:hydrolase activity"/>
    <property type="evidence" value="ECO:0007669"/>
    <property type="project" value="InterPro"/>
</dbReference>
<protein>
    <submittedName>
        <fullName evidence="3">Carboxymethylenebutenolidase</fullName>
    </submittedName>
</protein>
<feature type="signal peptide" evidence="1">
    <location>
        <begin position="1"/>
        <end position="17"/>
    </location>
</feature>
<dbReference type="Proteomes" id="UP000267841">
    <property type="component" value="Unassembled WGS sequence"/>
</dbReference>
<accession>A0A497XW31</accession>
<dbReference type="Gene3D" id="3.40.50.1820">
    <property type="entry name" value="alpha/beta hydrolase"/>
    <property type="match status" value="1"/>
</dbReference>
<comment type="caution">
    <text evidence="3">The sequence shown here is derived from an EMBL/GenBank/DDBJ whole genome shotgun (WGS) entry which is preliminary data.</text>
</comment>
<keyword evidence="1" id="KW-0732">Signal</keyword>
<proteinExistence type="predicted"/>
<dbReference type="Pfam" id="PF01738">
    <property type="entry name" value="DLH"/>
    <property type="match status" value="1"/>
</dbReference>
<evidence type="ECO:0000313" key="3">
    <source>
        <dbReference type="EMBL" id="RLJ70983.1"/>
    </source>
</evidence>
<dbReference type="SUPFAM" id="SSF53474">
    <property type="entry name" value="alpha/beta-Hydrolases"/>
    <property type="match status" value="1"/>
</dbReference>
<evidence type="ECO:0000313" key="4">
    <source>
        <dbReference type="Proteomes" id="UP000267841"/>
    </source>
</evidence>
<dbReference type="InterPro" id="IPR029058">
    <property type="entry name" value="AB_hydrolase_fold"/>
</dbReference>
<dbReference type="RefSeq" id="WP_121011612.1">
    <property type="nucleotide sequence ID" value="NZ_RCCJ01000001.1"/>
</dbReference>